<dbReference type="AlphaFoldDB" id="A0A7C9NQ41"/>
<evidence type="ECO:0000313" key="1">
    <source>
        <dbReference type="EMBL" id="NDP47122.1"/>
    </source>
</evidence>
<comment type="caution">
    <text evidence="1">The sequence shown here is derived from an EMBL/GenBank/DDBJ whole genome shotgun (WGS) entry which is preliminary data.</text>
</comment>
<proteinExistence type="predicted"/>
<name>A0A7C9NQ41_9PROT</name>
<evidence type="ECO:0000313" key="2">
    <source>
        <dbReference type="Proteomes" id="UP000483432"/>
    </source>
</evidence>
<gene>
    <name evidence="1" type="ORF">GZ085_01785</name>
</gene>
<dbReference type="Gene3D" id="3.40.50.300">
    <property type="entry name" value="P-loop containing nucleotide triphosphate hydrolases"/>
    <property type="match status" value="1"/>
</dbReference>
<accession>A0A7C9NQ41</accession>
<dbReference type="Proteomes" id="UP000483432">
    <property type="component" value="Unassembled WGS sequence"/>
</dbReference>
<dbReference type="EMBL" id="JAAFGW010000014">
    <property type="protein sequence ID" value="NDP47122.1"/>
    <property type="molecule type" value="Genomic_DNA"/>
</dbReference>
<sequence length="46" mass="5330">MPEFSGVSDPYEVPEQPELAIDTTNLEIEEAVWQILLKLEHEGYLR</sequence>
<protein>
    <recommendedName>
        <fullName evidence="3">Adenylyl-sulfate kinase</fullName>
    </recommendedName>
</protein>
<evidence type="ECO:0008006" key="3">
    <source>
        <dbReference type="Google" id="ProtNLM"/>
    </source>
</evidence>
<organism evidence="1 2">
    <name type="scientific">Sulfuriferula multivorans</name>
    <dbReference type="NCBI Taxonomy" id="1559896"/>
    <lineage>
        <taxon>Bacteria</taxon>
        <taxon>Pseudomonadati</taxon>
        <taxon>Pseudomonadota</taxon>
        <taxon>Betaproteobacteria</taxon>
        <taxon>Nitrosomonadales</taxon>
        <taxon>Sulfuricellaceae</taxon>
        <taxon>Sulfuriferula</taxon>
    </lineage>
</organism>
<dbReference type="InterPro" id="IPR027417">
    <property type="entry name" value="P-loop_NTPase"/>
</dbReference>
<reference evidence="1 2" key="1">
    <citation type="submission" date="2019-09" db="EMBL/GenBank/DDBJ databases">
        <title>H2 Metabolism Revealed by Metagenomic Analysis in Subglacial Sediment of East Antarctica.</title>
        <authorList>
            <person name="Yang Z."/>
            <person name="Zhang Y."/>
            <person name="Lv Y."/>
            <person name="Yan W."/>
            <person name="Xiao X."/>
            <person name="Sun B."/>
            <person name="Ma H."/>
        </authorList>
    </citation>
    <scope>NUCLEOTIDE SEQUENCE [LARGE SCALE GENOMIC DNA]</scope>
    <source>
        <strain evidence="1">Bin2_2</strain>
    </source>
</reference>